<keyword evidence="3" id="KW-0998">Cell outer membrane</keyword>
<keyword evidence="4" id="KW-0798">TonB box</keyword>
<evidence type="ECO:0000256" key="2">
    <source>
        <dbReference type="ARBA" id="ARBA00023136"/>
    </source>
</evidence>
<name>A0ABP3TMA8_9FLAO</name>
<organism evidence="8 9">
    <name type="scientific">Aquimarina litoralis</name>
    <dbReference type="NCBI Taxonomy" id="584605"/>
    <lineage>
        <taxon>Bacteria</taxon>
        <taxon>Pseudomonadati</taxon>
        <taxon>Bacteroidota</taxon>
        <taxon>Flavobacteriia</taxon>
        <taxon>Flavobacteriales</taxon>
        <taxon>Flavobacteriaceae</taxon>
        <taxon>Aquimarina</taxon>
    </lineage>
</organism>
<dbReference type="EMBL" id="BAAAGE010000001">
    <property type="protein sequence ID" value="GAA0712677.1"/>
    <property type="molecule type" value="Genomic_DNA"/>
</dbReference>
<feature type="signal peptide" evidence="5">
    <location>
        <begin position="1"/>
        <end position="18"/>
    </location>
</feature>
<proteinExistence type="inferred from homology"/>
<keyword evidence="9" id="KW-1185">Reference proteome</keyword>
<evidence type="ECO:0000259" key="7">
    <source>
        <dbReference type="Pfam" id="PF07715"/>
    </source>
</evidence>
<feature type="domain" description="TonB-dependent receptor plug" evidence="7">
    <location>
        <begin position="135"/>
        <end position="230"/>
    </location>
</feature>
<gene>
    <name evidence="8" type="ORF">GCM10009430_03360</name>
</gene>
<dbReference type="PANTHER" id="PTHR40980">
    <property type="entry name" value="PLUG DOMAIN-CONTAINING PROTEIN"/>
    <property type="match status" value="1"/>
</dbReference>
<dbReference type="Gene3D" id="2.170.130.10">
    <property type="entry name" value="TonB-dependent receptor, plug domain"/>
    <property type="match status" value="1"/>
</dbReference>
<keyword evidence="8" id="KW-0675">Receptor</keyword>
<evidence type="ECO:0000256" key="4">
    <source>
        <dbReference type="RuleBase" id="RU003357"/>
    </source>
</evidence>
<dbReference type="InterPro" id="IPR013784">
    <property type="entry name" value="Carb-bd-like_fold"/>
</dbReference>
<dbReference type="InterPro" id="IPR036942">
    <property type="entry name" value="Beta-barrel_TonB_sf"/>
</dbReference>
<evidence type="ECO:0000256" key="1">
    <source>
        <dbReference type="ARBA" id="ARBA00004442"/>
    </source>
</evidence>
<reference evidence="9" key="1">
    <citation type="journal article" date="2019" name="Int. J. Syst. Evol. Microbiol.">
        <title>The Global Catalogue of Microorganisms (GCM) 10K type strain sequencing project: providing services to taxonomists for standard genome sequencing and annotation.</title>
        <authorList>
            <consortium name="The Broad Institute Genomics Platform"/>
            <consortium name="The Broad Institute Genome Sequencing Center for Infectious Disease"/>
            <person name="Wu L."/>
            <person name="Ma J."/>
        </authorList>
    </citation>
    <scope>NUCLEOTIDE SEQUENCE [LARGE SCALE GENOMIC DNA]</scope>
    <source>
        <strain evidence="9">JCM 15974</strain>
    </source>
</reference>
<dbReference type="SUPFAM" id="SSF49452">
    <property type="entry name" value="Starch-binding domain-like"/>
    <property type="match status" value="1"/>
</dbReference>
<dbReference type="PANTHER" id="PTHR40980:SF5">
    <property type="entry name" value="TONB-DEPENDENT RECEPTOR"/>
    <property type="match status" value="1"/>
</dbReference>
<evidence type="ECO:0000259" key="6">
    <source>
        <dbReference type="Pfam" id="PF00593"/>
    </source>
</evidence>
<dbReference type="Proteomes" id="UP001501758">
    <property type="component" value="Unassembled WGS sequence"/>
</dbReference>
<feature type="domain" description="TonB-dependent receptor-like beta-barrel" evidence="6">
    <location>
        <begin position="467"/>
        <end position="892"/>
    </location>
</feature>
<evidence type="ECO:0000256" key="3">
    <source>
        <dbReference type="ARBA" id="ARBA00023237"/>
    </source>
</evidence>
<dbReference type="InterPro" id="IPR000531">
    <property type="entry name" value="Beta-barrel_TonB"/>
</dbReference>
<dbReference type="SUPFAM" id="SSF56935">
    <property type="entry name" value="Porins"/>
    <property type="match status" value="1"/>
</dbReference>
<dbReference type="Pfam" id="PF13715">
    <property type="entry name" value="CarbopepD_reg_2"/>
    <property type="match status" value="1"/>
</dbReference>
<dbReference type="Pfam" id="PF07715">
    <property type="entry name" value="Plug"/>
    <property type="match status" value="1"/>
</dbReference>
<keyword evidence="5" id="KW-0732">Signal</keyword>
<dbReference type="Pfam" id="PF00593">
    <property type="entry name" value="TonB_dep_Rec_b-barrel"/>
    <property type="match status" value="1"/>
</dbReference>
<comment type="similarity">
    <text evidence="4">Belongs to the TonB-dependent receptor family.</text>
</comment>
<comment type="subcellular location">
    <subcellularLocation>
        <location evidence="1 4">Cell outer membrane</location>
    </subcellularLocation>
</comment>
<feature type="chain" id="PRO_5045079469" evidence="5">
    <location>
        <begin position="19"/>
        <end position="951"/>
    </location>
</feature>
<keyword evidence="2 4" id="KW-0472">Membrane</keyword>
<accession>A0ABP3TMA8</accession>
<dbReference type="Gene3D" id="2.40.170.20">
    <property type="entry name" value="TonB-dependent receptor, beta-barrel domain"/>
    <property type="match status" value="1"/>
</dbReference>
<dbReference type="InterPro" id="IPR012910">
    <property type="entry name" value="Plug_dom"/>
</dbReference>
<evidence type="ECO:0000313" key="8">
    <source>
        <dbReference type="EMBL" id="GAA0712677.1"/>
    </source>
</evidence>
<evidence type="ECO:0000256" key="5">
    <source>
        <dbReference type="SAM" id="SignalP"/>
    </source>
</evidence>
<dbReference type="Gene3D" id="2.60.40.1120">
    <property type="entry name" value="Carboxypeptidase-like, regulatory domain"/>
    <property type="match status" value="1"/>
</dbReference>
<evidence type="ECO:0000313" key="9">
    <source>
        <dbReference type="Proteomes" id="UP001501758"/>
    </source>
</evidence>
<dbReference type="InterPro" id="IPR037066">
    <property type="entry name" value="Plug_dom_sf"/>
</dbReference>
<comment type="caution">
    <text evidence="8">The sequence shown here is derived from an EMBL/GenBank/DDBJ whole genome shotgun (WGS) entry which is preliminary data.</text>
</comment>
<dbReference type="RefSeq" id="WP_343909888.1">
    <property type="nucleotide sequence ID" value="NZ_BAAAGE010000001.1"/>
</dbReference>
<protein>
    <submittedName>
        <fullName evidence="8">TonB-dependent receptor</fullName>
    </submittedName>
</protein>
<sequence length="951" mass="105135">MRKIVILCALFVVGIVSAQETGSIAGTLLDKEANNQPLPFANVLIKGTSKGTTTDFDGLYTIENVTPGTYTLEFSFVGYETLEKEVVVKANETTTVNATIGASAAALDEVVIKTTSRKKESVQALLLDQKGAVVQKQSIGAQELSNKGVSNAAAAVTKISGISKQEGGGNVYVRGLGDRYLNTTFNGLSLPANNVDKKNIDLGLFSSDVIQNIGVSKTYAANFYGDFAAGNVDIIAKEHVGKAYIDADLGNNINTASVGKRFLKSEGTGFFGFYNRYRNDPFAVILSHTIDPISSEGPVGLSGSITAGKSWDIGEESKLNIFGTASFGSNFQYARGQAANVTEAANTVFADAEEFEYSRTTTAMTNIVYRINSDHRIKLTSLFINDASDIVGRFGIDGNGYNRNTIDDLDDFGLFVQNVQFEQDMIFVNQLSGVSNINEKIKVDYGIGFNSVLARQPDRKRIVLEQYDLALDNDPNTNPTLFRNVDFDNQRYFQNIEDQEWNGRVNVAYEHKENLSFNFGYNGRIKQRDFDNQRFGLSIKDPGTEVTDVNNFDSIFNNDNLGTIFDTVVIRSLDPNNGISNRNLPGRPENTYTGNLDIHALYANAIYKYGDKWTFVPGLRVESFNQSIDYDVINLAFNNPGSNEATETFFLPSLNIKYALNEDQNLRFSASRTVSNPEFKEVAPFVYENVTDRIGGNPDLLNDPAFSSIINLDLKYEWFFDQGQIFSIAAFAKQINDPVNLVSANDATGTQRFFRTGDKAEVFGIELEARKALLKTSEEENLLSAGVNITYTSTKQDLKTISGTFNTNFNRDSDQLQGASPFLINADVSYTPTFGDYKPVANLVFSYFSDRIDALGAGQLGNIVEKGVPTLDFVWKNKVRDNFEINISVKNLLNPTIERVRENARISEDVLNALNIPITRDENNQITPVDEFALSSYKRGVNIGLQFKYTF</sequence>